<dbReference type="RefSeq" id="WP_013174330.1">
    <property type="nucleotide sequence ID" value="NC_014220.1"/>
</dbReference>
<dbReference type="InterPro" id="IPR052016">
    <property type="entry name" value="Bact_Sigma-Reg"/>
</dbReference>
<keyword evidence="2" id="KW-0812">Transmembrane</keyword>
<dbReference type="InterPro" id="IPR036457">
    <property type="entry name" value="PPM-type-like_dom_sf"/>
</dbReference>
<dbReference type="GO" id="GO:0004722">
    <property type="term" value="F:protein serine/threonine phosphatase activity"/>
    <property type="evidence" value="ECO:0007669"/>
    <property type="project" value="UniProtKB-EC"/>
</dbReference>
<dbReference type="Gene3D" id="3.60.40.10">
    <property type="entry name" value="PPM-type phosphatase domain"/>
    <property type="match status" value="1"/>
</dbReference>
<dbReference type="STRING" id="643648.Slip_0126"/>
<reference evidence="4 5" key="2">
    <citation type="journal article" date="2010" name="Stand. Genomic Sci.">
        <title>Complete genome sequence of Syntrophothermus lipocalidus type strain (TGB-C1).</title>
        <authorList>
            <person name="Djao O.D."/>
            <person name="Zhang X."/>
            <person name="Lucas S."/>
            <person name="Lapidus A."/>
            <person name="Del Rio T.G."/>
            <person name="Nolan M."/>
            <person name="Tice H."/>
            <person name="Cheng J.F."/>
            <person name="Han C."/>
            <person name="Tapia R."/>
            <person name="Goodwin L."/>
            <person name="Pitluck S."/>
            <person name="Liolios K."/>
            <person name="Ivanova N."/>
            <person name="Mavromatis K."/>
            <person name="Mikhailova N."/>
            <person name="Ovchinnikova G."/>
            <person name="Pati A."/>
            <person name="Brambilla E."/>
            <person name="Chen A."/>
            <person name="Palaniappan K."/>
            <person name="Land M."/>
            <person name="Hauser L."/>
            <person name="Chang Y.J."/>
            <person name="Jeffries C.D."/>
            <person name="Rohde M."/>
            <person name="Sikorski J."/>
            <person name="Spring S."/>
            <person name="Goker M."/>
            <person name="Detter J.C."/>
            <person name="Woyke T."/>
            <person name="Bristow J."/>
            <person name="Eisen J.A."/>
            <person name="Markowitz V."/>
            <person name="Hugenholtz P."/>
            <person name="Kyrpides N.C."/>
            <person name="Klenk H.P."/>
        </authorList>
    </citation>
    <scope>NUCLEOTIDE SEQUENCE [LARGE SCALE GENOMIC DNA]</scope>
    <source>
        <strain evidence="5">DSM 12680 / TGB-C1</strain>
    </source>
</reference>
<keyword evidence="5" id="KW-1185">Reference proteome</keyword>
<dbReference type="Pfam" id="PF07228">
    <property type="entry name" value="SpoIIE"/>
    <property type="match status" value="1"/>
</dbReference>
<dbReference type="EC" id="3.1.3.16" evidence="4"/>
<dbReference type="PANTHER" id="PTHR43156:SF2">
    <property type="entry name" value="STAGE II SPORULATION PROTEIN E"/>
    <property type="match status" value="1"/>
</dbReference>
<name>D7CIR1_SYNLT</name>
<protein>
    <submittedName>
        <fullName evidence="4">Protein serine/threonine phosphatase</fullName>
        <ecNumber evidence="4">3.1.3.16</ecNumber>
    </submittedName>
</protein>
<sequence length="835" mass="93053">MDRLEVYPYHRLADEGRKTRRNKKRRALFLRKVQPTMRWRPKGFLTRILLVLRDRQAWADVLTWENLMVWAVVFILSRALILGEILPFGFAFIAAFYRKHPIRNLGIVLFSFLGLLTGPGGYLLWSNAVATGVLVTVMNYIRFPEGKRAITLPVLTASILLVSKSAFLCVQEPSFYQEMIIIFESLIAGVLTFVFIVAEEGISEHKAAWEFHFEDITAFSILAVGLILGLTGATFFHMSLTSILSRLGILTAAFLWGSGGGTMAGVLAGIVPAMSSQIFPEMFGIYAISGLVAGLFRNFTRLGVIIGFMLGSLLLSVYMVDTRQAVVGVWETGVASVLFLLLPESLRERVPVQMVEGFMNKADKEDAALVDEYVQELARERVNRLSRIFEELSLALAETTEPQAVSKAERNYLNILFDEISQGFCKSCALYATCWDQDFYRTYKNLFEVFSLAESRGKVDSEEFPPSLRKRCLKCRDLASRINQVFEHLRVAEYWEGKLLESKELVSNQLRGISDIIKNLAGEIDLRTKVDQELRTRLLKETRKLGIKVHDAAPFITPDNQVYFRIVATSCTDGATCDTLAPTISLLMGETYGVCEKQCPRQMGKGRCEFTLSKAYSYRVVTGAAQLAKERVSGDSFTVATLKEGKELLVLSDGMGVGKRAFMESRAVVNLLEELLTGGFAKDVALKTINSVLLLRSPSETFATVDLCMIDLYSAEADFVKIGSAPSFIKRGAKVGVVTSSTPPIGILNNIETVSEKRALRAGDIIIMVTDGVLDSPRGREDRDIWLHRLLSEMEETDPQRISDLIINRALDRARGQPTDDMTVLVARIDGVKGS</sequence>
<dbReference type="KEGG" id="slp:Slip_0126"/>
<evidence type="ECO:0000259" key="3">
    <source>
        <dbReference type="SMART" id="SM00331"/>
    </source>
</evidence>
<dbReference type="PANTHER" id="PTHR43156">
    <property type="entry name" value="STAGE II SPORULATION PROTEIN E-RELATED"/>
    <property type="match status" value="1"/>
</dbReference>
<dbReference type="EMBL" id="CP002048">
    <property type="protein sequence ID" value="ADI00926.1"/>
    <property type="molecule type" value="Genomic_DNA"/>
</dbReference>
<dbReference type="eggNOG" id="COG2208">
    <property type="taxonomic scope" value="Bacteria"/>
</dbReference>
<feature type="transmembrane region" description="Helical" evidence="2">
    <location>
        <begin position="104"/>
        <end position="125"/>
    </location>
</feature>
<dbReference type="InterPro" id="IPR014221">
    <property type="entry name" value="SpoII_E"/>
</dbReference>
<evidence type="ECO:0000256" key="1">
    <source>
        <dbReference type="ARBA" id="ARBA00022801"/>
    </source>
</evidence>
<feature type="transmembrane region" description="Helical" evidence="2">
    <location>
        <begin position="302"/>
        <end position="319"/>
    </location>
</feature>
<dbReference type="OrthoDB" id="9763774at2"/>
<accession>D7CIR1</accession>
<organism evidence="4 5">
    <name type="scientific">Syntrophothermus lipocalidus (strain DSM 12680 / TGB-C1)</name>
    <dbReference type="NCBI Taxonomy" id="643648"/>
    <lineage>
        <taxon>Bacteria</taxon>
        <taxon>Bacillati</taxon>
        <taxon>Bacillota</taxon>
        <taxon>Clostridia</taxon>
        <taxon>Eubacteriales</taxon>
        <taxon>Syntrophomonadaceae</taxon>
        <taxon>Syntrophothermus</taxon>
    </lineage>
</organism>
<dbReference type="NCBIfam" id="TIGR02865">
    <property type="entry name" value="spore_II_E"/>
    <property type="match status" value="1"/>
</dbReference>
<dbReference type="Proteomes" id="UP000000378">
    <property type="component" value="Chromosome"/>
</dbReference>
<dbReference type="InterPro" id="IPR001932">
    <property type="entry name" value="PPM-type_phosphatase-like_dom"/>
</dbReference>
<evidence type="ECO:0000313" key="5">
    <source>
        <dbReference type="Proteomes" id="UP000000378"/>
    </source>
</evidence>
<feature type="transmembrane region" description="Helical" evidence="2">
    <location>
        <begin position="69"/>
        <end position="97"/>
    </location>
</feature>
<feature type="transmembrane region" description="Helical" evidence="2">
    <location>
        <begin position="218"/>
        <end position="240"/>
    </location>
</feature>
<keyword evidence="2" id="KW-0472">Membrane</keyword>
<keyword evidence="2" id="KW-1133">Transmembrane helix</keyword>
<feature type="transmembrane region" description="Helical" evidence="2">
    <location>
        <begin position="149"/>
        <end position="167"/>
    </location>
</feature>
<dbReference type="Pfam" id="PF19732">
    <property type="entry name" value="SpoIIE_N"/>
    <property type="match status" value="1"/>
</dbReference>
<proteinExistence type="predicted"/>
<dbReference type="SMART" id="SM00331">
    <property type="entry name" value="PP2C_SIG"/>
    <property type="match status" value="1"/>
</dbReference>
<evidence type="ECO:0000256" key="2">
    <source>
        <dbReference type="SAM" id="Phobius"/>
    </source>
</evidence>
<gene>
    <name evidence="4" type="ordered locus">Slip_0126</name>
</gene>
<dbReference type="SUPFAM" id="SSF81606">
    <property type="entry name" value="PP2C-like"/>
    <property type="match status" value="1"/>
</dbReference>
<dbReference type="AlphaFoldDB" id="D7CIR1"/>
<feature type="domain" description="PPM-type phosphatase" evidence="3">
    <location>
        <begin position="617"/>
        <end position="829"/>
    </location>
</feature>
<dbReference type="HOGENOM" id="CLU_017349_0_0_9"/>
<feature type="transmembrane region" description="Helical" evidence="2">
    <location>
        <begin position="179"/>
        <end position="198"/>
    </location>
</feature>
<evidence type="ECO:0000313" key="4">
    <source>
        <dbReference type="EMBL" id="ADI00926.1"/>
    </source>
</evidence>
<reference evidence="5" key="1">
    <citation type="journal article" date="2010" name="Stand. Genomic Sci.">
        <title>Complete genome sequence of Syntrophothermus lipocalidus type strain (TGB-C1T).</title>
        <authorList>
            <consortium name="US DOE Joint Genome Institute (JGI-PGF)"/>
            <person name="Djao O."/>
            <person name="Zhang X."/>
            <person name="Lucas S."/>
            <person name="Lapidus A."/>
            <person name="Glavina Del Rio T."/>
            <person name="Nolan M."/>
            <person name="Tice H."/>
            <person name="Cheng J."/>
            <person name="Han C."/>
            <person name="Tapia R."/>
            <person name="Goodwin L."/>
            <person name="Pitluck S."/>
            <person name="Liolios K."/>
            <person name="Ivanova N."/>
            <person name="Mavromatis K."/>
            <person name="Mikhailova N."/>
            <person name="Ovchinnikova G."/>
            <person name="Pati A."/>
            <person name="Brambilla E."/>
            <person name="Chen A."/>
            <person name="Palaniappan K."/>
            <person name="Land M."/>
            <person name="Hauser L."/>
            <person name="Chang Y."/>
            <person name="Jeffries C."/>
            <person name="Rohde M."/>
            <person name="Sikorski J."/>
            <person name="Spring S."/>
            <person name="Goker M."/>
            <person name="Detter J."/>
            <person name="Woyke T."/>
            <person name="Bristow J."/>
            <person name="Eisen J."/>
            <person name="Markowitz V."/>
            <person name="Hugenholtz P."/>
            <person name="Kyrpides N."/>
            <person name="Klenk H."/>
        </authorList>
    </citation>
    <scope>NUCLEOTIDE SEQUENCE [LARGE SCALE GENOMIC DNA]</scope>
    <source>
        <strain evidence="5">DSM 12680 / TGB-C1</strain>
    </source>
</reference>
<feature type="transmembrane region" description="Helical" evidence="2">
    <location>
        <begin position="277"/>
        <end position="295"/>
    </location>
</feature>
<dbReference type="InterPro" id="IPR045768">
    <property type="entry name" value="SpoIIE_N"/>
</dbReference>
<feature type="transmembrane region" description="Helical" evidence="2">
    <location>
        <begin position="247"/>
        <end position="271"/>
    </location>
</feature>
<keyword evidence="1 4" id="KW-0378">Hydrolase</keyword>